<proteinExistence type="predicted"/>
<accession>A0ABM1SLD6</accession>
<dbReference type="GeneID" id="111086316"/>
<dbReference type="Proteomes" id="UP000694941">
    <property type="component" value="Unplaced"/>
</dbReference>
<reference evidence="3" key="1">
    <citation type="submission" date="2025-08" db="UniProtKB">
        <authorList>
            <consortium name="RefSeq"/>
        </authorList>
    </citation>
    <scope>IDENTIFICATION</scope>
    <source>
        <tissue evidence="3">Muscle</tissue>
    </source>
</reference>
<dbReference type="InterPro" id="IPR036002">
    <property type="entry name" value="Stathmin_sf"/>
</dbReference>
<dbReference type="PANTHER" id="PTHR10104:SF1">
    <property type="entry name" value="STATHMIN, ISOFORM D"/>
    <property type="match status" value="1"/>
</dbReference>
<dbReference type="Pfam" id="PF00836">
    <property type="entry name" value="Stathmin"/>
    <property type="match status" value="1"/>
</dbReference>
<gene>
    <name evidence="3" type="primary">LOC111086316</name>
</gene>
<dbReference type="Gene3D" id="6.10.280.30">
    <property type="match status" value="1"/>
</dbReference>
<evidence type="ECO:0000313" key="3">
    <source>
        <dbReference type="RefSeq" id="XP_022244442.1"/>
    </source>
</evidence>
<dbReference type="PROSITE" id="PS51663">
    <property type="entry name" value="STATHMIN_3"/>
    <property type="match status" value="1"/>
</dbReference>
<evidence type="ECO:0000313" key="2">
    <source>
        <dbReference type="Proteomes" id="UP000694941"/>
    </source>
</evidence>
<dbReference type="InterPro" id="IPR000956">
    <property type="entry name" value="Stathmin_fam"/>
</dbReference>
<evidence type="ECO:0000256" key="1">
    <source>
        <dbReference type="SAM" id="MobiDB-lite"/>
    </source>
</evidence>
<feature type="compositionally biased region" description="Basic and acidic residues" evidence="1">
    <location>
        <begin position="245"/>
        <end position="272"/>
    </location>
</feature>
<dbReference type="SUPFAM" id="SSF101494">
    <property type="entry name" value="Stathmin"/>
    <property type="match status" value="1"/>
</dbReference>
<sequence>MGCAPSRDTVTHQLVAEQTTNIRPTSYDLDEHKAGQYDVIEESTPLEKKEELEGTLLRHLAPKWVPQILVPEEEYVSDSDTETTNTLGLEILMTELSLKKNQASLDSRISNFSFKSWQSSVSCDSGVFELDDEYAFVITEHSTLEKVQAVERDFTPVQNLELIVEGKACPKKLNFKERDKMENEEILEKLREEGLVLKPESRATGGIRFDVVSEEEARKPANSPMVRRLPPLRLQNRAKQRSKRKDLTSDEINEKLEKANERKKQKEEERLRKLTTQQKIDEITSAVAHQAEEKKQKQDEKMEAVIKGREKYLRELQEKSRAHEEKARKVRQRKEMINTVPTTAQQNEASIDIFASGY</sequence>
<feature type="region of interest" description="Disordered" evidence="1">
    <location>
        <begin position="215"/>
        <end position="272"/>
    </location>
</feature>
<name>A0ABM1SLD6_LIMPO</name>
<feature type="region of interest" description="Disordered" evidence="1">
    <location>
        <begin position="316"/>
        <end position="335"/>
    </location>
</feature>
<keyword evidence="2" id="KW-1185">Reference proteome</keyword>
<dbReference type="RefSeq" id="XP_022244442.1">
    <property type="nucleotide sequence ID" value="XM_022388734.1"/>
</dbReference>
<feature type="compositionally biased region" description="Basic and acidic residues" evidence="1">
    <location>
        <begin position="316"/>
        <end position="327"/>
    </location>
</feature>
<dbReference type="PANTHER" id="PTHR10104">
    <property type="entry name" value="STATHMIN"/>
    <property type="match status" value="1"/>
</dbReference>
<organism evidence="2 3">
    <name type="scientific">Limulus polyphemus</name>
    <name type="common">Atlantic horseshoe crab</name>
    <dbReference type="NCBI Taxonomy" id="6850"/>
    <lineage>
        <taxon>Eukaryota</taxon>
        <taxon>Metazoa</taxon>
        <taxon>Ecdysozoa</taxon>
        <taxon>Arthropoda</taxon>
        <taxon>Chelicerata</taxon>
        <taxon>Merostomata</taxon>
        <taxon>Xiphosura</taxon>
        <taxon>Limulidae</taxon>
        <taxon>Limulus</taxon>
    </lineage>
</organism>
<protein>
    <submittedName>
        <fullName evidence="3">Stress response protein NST1-like</fullName>
    </submittedName>
</protein>